<dbReference type="InterPro" id="IPR050557">
    <property type="entry name" value="RTX_toxin/Mannuronan_C5-epim"/>
</dbReference>
<dbReference type="AlphaFoldDB" id="A0A840SDD6"/>
<reference evidence="4 5" key="1">
    <citation type="submission" date="2020-08" db="EMBL/GenBank/DDBJ databases">
        <title>Genomic Encyclopedia of Type Strains, Phase IV (KMG-IV): sequencing the most valuable type-strain genomes for metagenomic binning, comparative biology and taxonomic classification.</title>
        <authorList>
            <person name="Goeker M."/>
        </authorList>
    </citation>
    <scope>NUCLEOTIDE SEQUENCE [LARGE SCALE GENOMIC DNA]</scope>
    <source>
        <strain evidence="4 5">DSM 23958</strain>
    </source>
</reference>
<dbReference type="PRINTS" id="PR00313">
    <property type="entry name" value="CABNDNGRPT"/>
</dbReference>
<sequence length="980" mass="103945">MSIRSTEFIEDSARDSKATNELEIRPTGWAFGQIADMETWWNSLPASVRDGKVDVTGYSLGGHLATAFYRLHPDKVERGYTFNGAGVGEVKTGTLSDAVGVFAARRDSGANADLFTDSGVRAEYQFLVQNYSHYSVGVTAASARADGQRFRNMALTAPTGSDAAVQCELLSQALFRIGDVAAEAERMGGLAATNKTKPALIEGASNIAALRLDHQLAVLKAAERTAPHATGLVQGLVNLVIDERREDGPNSQVFFDVYGRNYPSMVANSQIHHGKRVPVFIEDQPLKRGDVIGEAFSASGIQLAGGEVKLLVSGYDRNDFGDTHSIVLLADSLRVMSALARLAPREGANSVGIDFFAELFMAASKEKVDGDLTFGDQGKAEGDTVEALMDSALQLFMVSAAAKTLSDSEREAALKGGSWAQESLRARLEESVRRFTDATQGMVGKLRITESRHAAHALTDRDTFLQKARTDFAFFLSIYTASPFRLEGIDALAQKQLEATLEDKWLAVHQQWLADSKTHDSARSFSDQWLVDRQQMQLALIQANRQNTDTLPSLAQILKGELSIPGVRAEVLEDVKTGRFIWNVPGVGNTVRFGDEKDNTLKPAPNTSANLYGGAGNDQLTGSQSKDHLEGGAGDDKVDAGDGADMLRGGSGSDELKAGGGHDILLGGTGADELHGDAGNDFLSGGTGADKLYGGADSDIVFDEGGAEVNYLWGEAGNDVLEVLGGAGDAYLDGGSGNDVLRGSAQGKSQLQGGSGNDVLTGGDESDALVGDSGAAGPGDGADLIEAGKGDDLITGGGGADLLRGGAGQDHYRFEGAGFGTDVIDDADGQGELVFAGQILKSASFDEDKQCWVASGPNSGGVEIRKLESEGATTLAISLPGDAHSTVYLRNWTPGQLGLTLTGEPKLRDRPTATPVKPQSRAENNFVDFIRSDAAIRQYTGREFQPRFGPIVPDNNMKRASNAVADTFMNDRCYEVRYAA</sequence>
<feature type="compositionally biased region" description="Basic and acidic residues" evidence="3">
    <location>
        <begin position="625"/>
        <end position="640"/>
    </location>
</feature>
<dbReference type="SUPFAM" id="SSF51120">
    <property type="entry name" value="beta-Roll"/>
    <property type="match status" value="2"/>
</dbReference>
<comment type="caution">
    <text evidence="4">The sequence shown here is derived from an EMBL/GenBank/DDBJ whole genome shotgun (WGS) entry which is preliminary data.</text>
</comment>
<protein>
    <submittedName>
        <fullName evidence="4">Pimeloyl-ACP methyl ester carboxylesterase</fullName>
    </submittedName>
</protein>
<accession>A0A840SDD6</accession>
<dbReference type="PANTHER" id="PTHR38340:SF1">
    <property type="entry name" value="S-LAYER PROTEIN"/>
    <property type="match status" value="1"/>
</dbReference>
<dbReference type="InterPro" id="IPR001343">
    <property type="entry name" value="Hemolysn_Ca-bd"/>
</dbReference>
<dbReference type="Gene3D" id="2.150.10.10">
    <property type="entry name" value="Serralysin-like metalloprotease, C-terminal"/>
    <property type="match status" value="4"/>
</dbReference>
<dbReference type="PANTHER" id="PTHR38340">
    <property type="entry name" value="S-LAYER PROTEIN"/>
    <property type="match status" value="1"/>
</dbReference>
<keyword evidence="2" id="KW-0964">Secreted</keyword>
<name>A0A840SDD6_9BURK</name>
<feature type="region of interest" description="Disordered" evidence="3">
    <location>
        <begin position="595"/>
        <end position="661"/>
    </location>
</feature>
<evidence type="ECO:0000313" key="4">
    <source>
        <dbReference type="EMBL" id="MBB5206441.1"/>
    </source>
</evidence>
<dbReference type="SUPFAM" id="SSF53474">
    <property type="entry name" value="alpha/beta-Hydrolases"/>
    <property type="match status" value="1"/>
</dbReference>
<keyword evidence="5" id="KW-1185">Reference proteome</keyword>
<comment type="subcellular location">
    <subcellularLocation>
        <location evidence="1">Secreted</location>
    </subcellularLocation>
</comment>
<feature type="region of interest" description="Disordered" evidence="3">
    <location>
        <begin position="742"/>
        <end position="788"/>
    </location>
</feature>
<evidence type="ECO:0000256" key="1">
    <source>
        <dbReference type="ARBA" id="ARBA00004613"/>
    </source>
</evidence>
<dbReference type="Pfam" id="PF00353">
    <property type="entry name" value="HemolysinCabind"/>
    <property type="match status" value="6"/>
</dbReference>
<dbReference type="PROSITE" id="PS00330">
    <property type="entry name" value="HEMOLYSIN_CALCIUM"/>
    <property type="match status" value="4"/>
</dbReference>
<evidence type="ECO:0000256" key="3">
    <source>
        <dbReference type="SAM" id="MobiDB-lite"/>
    </source>
</evidence>
<dbReference type="GO" id="GO:0005509">
    <property type="term" value="F:calcium ion binding"/>
    <property type="evidence" value="ECO:0007669"/>
    <property type="project" value="InterPro"/>
</dbReference>
<organism evidence="4 5">
    <name type="scientific">Inhella inkyongensis</name>
    <dbReference type="NCBI Taxonomy" id="392593"/>
    <lineage>
        <taxon>Bacteria</taxon>
        <taxon>Pseudomonadati</taxon>
        <taxon>Pseudomonadota</taxon>
        <taxon>Betaproteobacteria</taxon>
        <taxon>Burkholderiales</taxon>
        <taxon>Sphaerotilaceae</taxon>
        <taxon>Inhella</taxon>
    </lineage>
</organism>
<gene>
    <name evidence="4" type="ORF">HNQ51_003787</name>
</gene>
<dbReference type="InterPro" id="IPR011049">
    <property type="entry name" value="Serralysin-like_metalloprot_C"/>
</dbReference>
<dbReference type="RefSeq" id="WP_184044816.1">
    <property type="nucleotide sequence ID" value="NZ_JACHHO010000013.1"/>
</dbReference>
<dbReference type="InterPro" id="IPR029058">
    <property type="entry name" value="AB_hydrolase_fold"/>
</dbReference>
<evidence type="ECO:0000313" key="5">
    <source>
        <dbReference type="Proteomes" id="UP000554837"/>
    </source>
</evidence>
<dbReference type="InterPro" id="IPR018511">
    <property type="entry name" value="Hemolysin-typ_Ca-bd_CS"/>
</dbReference>
<dbReference type="Proteomes" id="UP000554837">
    <property type="component" value="Unassembled WGS sequence"/>
</dbReference>
<dbReference type="EMBL" id="JACHHO010000013">
    <property type="protein sequence ID" value="MBB5206441.1"/>
    <property type="molecule type" value="Genomic_DNA"/>
</dbReference>
<dbReference type="GO" id="GO:0005576">
    <property type="term" value="C:extracellular region"/>
    <property type="evidence" value="ECO:0007669"/>
    <property type="project" value="UniProtKB-SubCell"/>
</dbReference>
<proteinExistence type="predicted"/>
<evidence type="ECO:0000256" key="2">
    <source>
        <dbReference type="ARBA" id="ARBA00022525"/>
    </source>
</evidence>